<dbReference type="GO" id="GO:0071897">
    <property type="term" value="P:DNA biosynthetic process"/>
    <property type="evidence" value="ECO:0007669"/>
    <property type="project" value="UniProtKB-ARBA"/>
</dbReference>
<dbReference type="PANTHER" id="PTHR47331:SF4">
    <property type="entry name" value="PEPTIDASE S1 DOMAIN-CONTAINING PROTEIN"/>
    <property type="match status" value="1"/>
</dbReference>
<sequence>MSNTEKKQTRESSDEVAASIASGTRVTRSATKEKLSDEHMLKTAGQFNRIATIKTLIESLPLSHLEADIDEIICIKEAIDEIHKTFNKEHQYIETTWPSTFITHDYFTQNAQGEEIQCHIEAQSKIRKLCRELNVTPKTVNKVEETSVTEGRTKEINRLPDIPIPKFSGDYMAWPSFKDLFESLVLKSSKLSDVQKFHYLRSTLEGSAFKMISRLSLQNTSLNIAWKKLIDKFDSPRLAVNPHLQKMLKTTPSRKRSAIELDEMINYVGDIIEGLNLFEIQNPWEALGVHQIIKQQDEQTRTEWERSLGNSKTYPSFAQLRTYFAAQVTALENACGVEGKEQKPQGKLKPKGKLKVKAFHTNTREDTEKVPFNKTCQYCKKDHRPNLNPDITDVLIWIRKHQFLFSTDITKIYRQIKVHKDDWVLQRILWIDDKGNETPYYLTTVTYGMRAAPFLAVRTLLQLVEDEGKNYPLAVPCITQGRYVDDIFGGADTQQELIEIALQLKKLCNAGGFPLAKWHSTHEDTIIAINADRNQEAIITFDCDTPKILGLQWDSQRDQFTFATTLSADNEKTSKRTILSNIAKIFDPLGFLSPVVIKAKMLLQELWLHKIKWDDPIPQRLSTQWRAIKQDLLELNQITIPRWLNTRNGSSTELHGFSDASQLAMAAVIYLTVHNASEQQTILICSKTKVAPLKRLSIPRLELTAALLLSKLTQYIRNTLNMEITATHLWTDSRVALTWIRSHASRWKDIVRNRVTLIQELTSNYQWNYVPGKANPADCASRGLRANQLKDHPLWWTGPSWLHDPDSWPEQPTEADKQSEQEARPGISLAATISKPDYHWDLVHKHSQLPKLLRITAACIRFIAHAKPHEPSSPNLTICGSLESSRLFWIKALLRPTLESTAHVLNKPANSAAFN</sequence>
<protein>
    <submittedName>
        <fullName evidence="3">Uncharacterized protein LOC105361126</fullName>
    </submittedName>
</protein>
<dbReference type="RefSeq" id="XP_011496534.1">
    <property type="nucleotide sequence ID" value="XM_011498232.1"/>
</dbReference>
<gene>
    <name evidence="3" type="primary">LOC105361126</name>
</gene>
<dbReference type="InterPro" id="IPR005312">
    <property type="entry name" value="DUF1759"/>
</dbReference>
<proteinExistence type="predicted"/>
<dbReference type="Proteomes" id="UP000695007">
    <property type="component" value="Unplaced"/>
</dbReference>
<keyword evidence="2" id="KW-1185">Reference proteome</keyword>
<evidence type="ECO:0000256" key="1">
    <source>
        <dbReference type="SAM" id="MobiDB-lite"/>
    </source>
</evidence>
<organism evidence="2 3">
    <name type="scientific">Ceratosolen solmsi marchali</name>
    <dbReference type="NCBI Taxonomy" id="326594"/>
    <lineage>
        <taxon>Eukaryota</taxon>
        <taxon>Metazoa</taxon>
        <taxon>Ecdysozoa</taxon>
        <taxon>Arthropoda</taxon>
        <taxon>Hexapoda</taxon>
        <taxon>Insecta</taxon>
        <taxon>Pterygota</taxon>
        <taxon>Neoptera</taxon>
        <taxon>Endopterygota</taxon>
        <taxon>Hymenoptera</taxon>
        <taxon>Apocrita</taxon>
        <taxon>Proctotrupomorpha</taxon>
        <taxon>Chalcidoidea</taxon>
        <taxon>Agaonidae</taxon>
        <taxon>Agaoninae</taxon>
        <taxon>Ceratosolen</taxon>
    </lineage>
</organism>
<dbReference type="PANTHER" id="PTHR47331">
    <property type="entry name" value="PHD-TYPE DOMAIN-CONTAINING PROTEIN"/>
    <property type="match status" value="1"/>
</dbReference>
<feature type="region of interest" description="Disordered" evidence="1">
    <location>
        <begin position="1"/>
        <end position="37"/>
    </location>
</feature>
<name>A0AAJ6YED8_9HYME</name>
<dbReference type="GeneID" id="105361126"/>
<accession>A0AAJ6YED8</accession>
<dbReference type="SUPFAM" id="SSF56672">
    <property type="entry name" value="DNA/RNA polymerases"/>
    <property type="match status" value="1"/>
</dbReference>
<dbReference type="KEGG" id="csol:105361126"/>
<dbReference type="InterPro" id="IPR043502">
    <property type="entry name" value="DNA/RNA_pol_sf"/>
</dbReference>
<evidence type="ECO:0000313" key="3">
    <source>
        <dbReference type="RefSeq" id="XP_011496534.1"/>
    </source>
</evidence>
<dbReference type="AlphaFoldDB" id="A0AAJ6YED8"/>
<dbReference type="Pfam" id="PF03564">
    <property type="entry name" value="DUF1759"/>
    <property type="match status" value="1"/>
</dbReference>
<evidence type="ECO:0000313" key="2">
    <source>
        <dbReference type="Proteomes" id="UP000695007"/>
    </source>
</evidence>
<dbReference type="InterPro" id="IPR008042">
    <property type="entry name" value="Retrotrans_Pao"/>
</dbReference>
<dbReference type="Pfam" id="PF05380">
    <property type="entry name" value="Peptidase_A17"/>
    <property type="match status" value="1"/>
</dbReference>
<reference evidence="3" key="1">
    <citation type="submission" date="2025-08" db="UniProtKB">
        <authorList>
            <consortium name="RefSeq"/>
        </authorList>
    </citation>
    <scope>IDENTIFICATION</scope>
</reference>
<feature type="compositionally biased region" description="Basic and acidic residues" evidence="1">
    <location>
        <begin position="1"/>
        <end position="13"/>
    </location>
</feature>